<keyword evidence="1" id="KW-0732">Signal</keyword>
<dbReference type="Proteomes" id="UP000191980">
    <property type="component" value="Unassembled WGS sequence"/>
</dbReference>
<feature type="chain" id="PRO_5011963556" description="Porin" evidence="1">
    <location>
        <begin position="26"/>
        <end position="408"/>
    </location>
</feature>
<dbReference type="InterPro" id="IPR011486">
    <property type="entry name" value="BBP2"/>
</dbReference>
<accession>A0A1V8MAJ5</accession>
<dbReference type="Pfam" id="PF07642">
    <property type="entry name" value="BBP2"/>
    <property type="match status" value="1"/>
</dbReference>
<dbReference type="STRING" id="1420851.AU255_12120"/>
<dbReference type="SUPFAM" id="SSF56935">
    <property type="entry name" value="Porins"/>
    <property type="match status" value="1"/>
</dbReference>
<feature type="signal peptide" evidence="1">
    <location>
        <begin position="1"/>
        <end position="25"/>
    </location>
</feature>
<dbReference type="RefSeq" id="WP_080523124.1">
    <property type="nucleotide sequence ID" value="NZ_LPUF01000001.1"/>
</dbReference>
<dbReference type="EMBL" id="LPUF01000001">
    <property type="protein sequence ID" value="OQK18522.1"/>
    <property type="molecule type" value="Genomic_DNA"/>
</dbReference>
<name>A0A1V8MAJ5_9GAMM</name>
<keyword evidence="3" id="KW-1185">Reference proteome</keyword>
<dbReference type="OrthoDB" id="9775763at2"/>
<evidence type="ECO:0000256" key="1">
    <source>
        <dbReference type="SAM" id="SignalP"/>
    </source>
</evidence>
<comment type="caution">
    <text evidence="2">The sequence shown here is derived from an EMBL/GenBank/DDBJ whole genome shotgun (WGS) entry which is preliminary data.</text>
</comment>
<protein>
    <recommendedName>
        <fullName evidence="4">Porin</fullName>
    </recommendedName>
</protein>
<sequence length="408" mass="45448">MSKKKLFKRTLLSSAVILASFQVLANDDDVNHLSNEDIEPQTSSDAGMIESLSGFNLNDTKFMKDTGFEVGMWASAGITGNTNGDTTNSPISFNDRVNEVLFNELNFYIERAVNKEGDSWDVGGRMDFMYGTDSRFTQASGWDNEWWVNQNGGYYNIAMPQLYMEVFAPIGNGITAKLGHFYTTIGYEVVPAPDNFFYSHAYTMLYGEPFTHTGAMFSYDIDDNFSINAGAVMGWDNMTSNAGAWSFLGGTSWTSTNQATSVNVQLISGDTSDTEASNRTMYSIVATHDFTDKFHYVFQHDFGTQIQANSVGQSGGNWFGINQYFTYDILDNVGVGLRAEWFNDKGGAQRVNAVGANYLAASFGVNYTPLSWLKLRPEVRFDWADEEVFNNNTGDSQIEFAMDMIVTF</sequence>
<reference evidence="2 3" key="1">
    <citation type="submission" date="2015-12" db="EMBL/GenBank/DDBJ databases">
        <authorList>
            <person name="Shamseldin A."/>
            <person name="Moawad H."/>
            <person name="Abd El-Rahim W.M."/>
            <person name="Sadowsky M.J."/>
        </authorList>
    </citation>
    <scope>NUCLEOTIDE SEQUENCE [LARGE SCALE GENOMIC DNA]</scope>
    <source>
        <strain evidence="2 3">WF1</strain>
    </source>
</reference>
<gene>
    <name evidence="2" type="ORF">AU255_12120</name>
</gene>
<proteinExistence type="predicted"/>
<evidence type="ECO:0000313" key="2">
    <source>
        <dbReference type="EMBL" id="OQK18522.1"/>
    </source>
</evidence>
<evidence type="ECO:0000313" key="3">
    <source>
        <dbReference type="Proteomes" id="UP000191980"/>
    </source>
</evidence>
<evidence type="ECO:0008006" key="4">
    <source>
        <dbReference type="Google" id="ProtNLM"/>
    </source>
</evidence>
<organism evidence="2 3">
    <name type="scientific">Methyloprofundus sedimenti</name>
    <dbReference type="NCBI Taxonomy" id="1420851"/>
    <lineage>
        <taxon>Bacteria</taxon>
        <taxon>Pseudomonadati</taxon>
        <taxon>Pseudomonadota</taxon>
        <taxon>Gammaproteobacteria</taxon>
        <taxon>Methylococcales</taxon>
        <taxon>Methylococcaceae</taxon>
        <taxon>Methyloprofundus</taxon>
    </lineage>
</organism>
<dbReference type="AlphaFoldDB" id="A0A1V8MAJ5"/>